<feature type="domain" description="Bulb-type lectin" evidence="3">
    <location>
        <begin position="357"/>
        <end position="463"/>
    </location>
</feature>
<evidence type="ECO:0000313" key="4">
    <source>
        <dbReference type="EMBL" id="MFC7011579.1"/>
    </source>
</evidence>
<feature type="compositionally biased region" description="Basic and acidic residues" evidence="1">
    <location>
        <begin position="34"/>
        <end position="69"/>
    </location>
</feature>
<feature type="region of interest" description="Disordered" evidence="1">
    <location>
        <begin position="94"/>
        <end position="356"/>
    </location>
</feature>
<feature type="compositionally biased region" description="Low complexity" evidence="1">
    <location>
        <begin position="161"/>
        <end position="172"/>
    </location>
</feature>
<proteinExistence type="predicted"/>
<sequence length="464" mass="48189">MSAERRPPRRGAQPETTDQLRMRRAVVLSAPPESDDRGRDAEIPAPWEETRPEGRQGPGRSRDEGDVPQRRGSNKPLFAAAAVAGAVLVALPLALGDNDNKDEFDYESSGRESGSPQATSPNFTLEVPTPQQTESTGQHTGTGKASSTPTSPAHAEPEPKTSPSVSVSPPKSYQGPGIRAPRASQEPAPTGHGTKSSRDGGQQTEPPVDPSRVQVAAATPEKASRSGHTPGDTARADLPKDSGTPAPQVPQTRAPEPAKPVVMALSTRTENPPSAPDSQPDQTLAASTTAQDPSRAQDPAATQGQPAAQTQSAVQGVPDQQTQVATAARTTTTEGTAPEGAAPAAEQGEGAATAEGSTVVQATRVLGLGESIESDRARLTLQDDGNLVVADENGTVRWSSHTTGMGHKAVFQADGHLVVYTQDDRTAWSSGTAGHDGAELVLQEDGDVVIQKDDVVLWLSGTAH</sequence>
<keyword evidence="5" id="KW-1185">Reference proteome</keyword>
<dbReference type="SMART" id="SM00108">
    <property type="entry name" value="B_lectin"/>
    <property type="match status" value="1"/>
</dbReference>
<evidence type="ECO:0000256" key="1">
    <source>
        <dbReference type="SAM" id="MobiDB-lite"/>
    </source>
</evidence>
<evidence type="ECO:0000256" key="2">
    <source>
        <dbReference type="SAM" id="Phobius"/>
    </source>
</evidence>
<feature type="compositionally biased region" description="Low complexity" evidence="1">
    <location>
        <begin position="325"/>
        <end position="356"/>
    </location>
</feature>
<keyword evidence="2" id="KW-1133">Transmembrane helix</keyword>
<feature type="region of interest" description="Disordered" evidence="1">
    <location>
        <begin position="1"/>
        <end position="73"/>
    </location>
</feature>
<keyword evidence="2" id="KW-0472">Membrane</keyword>
<reference evidence="5" key="1">
    <citation type="journal article" date="2019" name="Int. J. Syst. Evol. Microbiol.">
        <title>The Global Catalogue of Microorganisms (GCM) 10K type strain sequencing project: providing services to taxonomists for standard genome sequencing and annotation.</title>
        <authorList>
            <consortium name="The Broad Institute Genomics Platform"/>
            <consortium name="The Broad Institute Genome Sequencing Center for Infectious Disease"/>
            <person name="Wu L."/>
            <person name="Ma J."/>
        </authorList>
    </citation>
    <scope>NUCLEOTIDE SEQUENCE [LARGE SCALE GENOMIC DNA]</scope>
    <source>
        <strain evidence="5">JCM 4855</strain>
    </source>
</reference>
<dbReference type="SUPFAM" id="SSF51110">
    <property type="entry name" value="alpha-D-mannose-specific plant lectins"/>
    <property type="match status" value="1"/>
</dbReference>
<dbReference type="InterPro" id="IPR001480">
    <property type="entry name" value="Bulb-type_lectin_dom"/>
</dbReference>
<feature type="compositionally biased region" description="Polar residues" evidence="1">
    <location>
        <begin position="266"/>
        <end position="294"/>
    </location>
</feature>
<accession>A0ABW2DUQ3</accession>
<keyword evidence="2" id="KW-0812">Transmembrane</keyword>
<dbReference type="Proteomes" id="UP001596409">
    <property type="component" value="Unassembled WGS sequence"/>
</dbReference>
<dbReference type="InterPro" id="IPR036426">
    <property type="entry name" value="Bulb-type_lectin_dom_sf"/>
</dbReference>
<dbReference type="PROSITE" id="PS50927">
    <property type="entry name" value="BULB_LECTIN"/>
    <property type="match status" value="1"/>
</dbReference>
<protein>
    <recommendedName>
        <fullName evidence="3">Bulb-type lectin domain-containing protein</fullName>
    </recommendedName>
</protein>
<name>A0ABW2DUQ3_9ACTN</name>
<dbReference type="RefSeq" id="WP_189879070.1">
    <property type="nucleotide sequence ID" value="NZ_BMWA01000031.1"/>
</dbReference>
<feature type="compositionally biased region" description="Low complexity" evidence="1">
    <location>
        <begin position="296"/>
        <end position="311"/>
    </location>
</feature>
<comment type="caution">
    <text evidence="4">The sequence shown here is derived from an EMBL/GenBank/DDBJ whole genome shotgun (WGS) entry which is preliminary data.</text>
</comment>
<dbReference type="Gene3D" id="2.90.10.10">
    <property type="entry name" value="Bulb-type lectin domain"/>
    <property type="match status" value="2"/>
</dbReference>
<evidence type="ECO:0000259" key="3">
    <source>
        <dbReference type="PROSITE" id="PS50927"/>
    </source>
</evidence>
<feature type="compositionally biased region" description="Polar residues" evidence="1">
    <location>
        <begin position="312"/>
        <end position="324"/>
    </location>
</feature>
<organism evidence="4 5">
    <name type="scientific">Streptomyces viridiviolaceus</name>
    <dbReference type="NCBI Taxonomy" id="68282"/>
    <lineage>
        <taxon>Bacteria</taxon>
        <taxon>Bacillati</taxon>
        <taxon>Actinomycetota</taxon>
        <taxon>Actinomycetes</taxon>
        <taxon>Kitasatosporales</taxon>
        <taxon>Streptomycetaceae</taxon>
        <taxon>Streptomyces</taxon>
    </lineage>
</organism>
<feature type="compositionally biased region" description="Polar residues" evidence="1">
    <location>
        <begin position="111"/>
        <end position="151"/>
    </location>
</feature>
<feature type="transmembrane region" description="Helical" evidence="2">
    <location>
        <begin position="77"/>
        <end position="95"/>
    </location>
</feature>
<evidence type="ECO:0000313" key="5">
    <source>
        <dbReference type="Proteomes" id="UP001596409"/>
    </source>
</evidence>
<dbReference type="EMBL" id="JBHSYM010000014">
    <property type="protein sequence ID" value="MFC7011579.1"/>
    <property type="molecule type" value="Genomic_DNA"/>
</dbReference>
<gene>
    <name evidence="4" type="ORF">ACFQMH_07585</name>
</gene>